<dbReference type="AlphaFoldDB" id="A0A1W2GZ46"/>
<organism evidence="1 2">
    <name type="scientific">Aquiflexum balticum DSM 16537</name>
    <dbReference type="NCBI Taxonomy" id="758820"/>
    <lineage>
        <taxon>Bacteria</taxon>
        <taxon>Pseudomonadati</taxon>
        <taxon>Bacteroidota</taxon>
        <taxon>Cytophagia</taxon>
        <taxon>Cytophagales</taxon>
        <taxon>Cyclobacteriaceae</taxon>
        <taxon>Aquiflexum</taxon>
    </lineage>
</organism>
<dbReference type="SUPFAM" id="SSF46689">
    <property type="entry name" value="Homeodomain-like"/>
    <property type="match status" value="1"/>
</dbReference>
<keyword evidence="2" id="KW-1185">Reference proteome</keyword>
<reference evidence="2" key="1">
    <citation type="submission" date="2017-04" db="EMBL/GenBank/DDBJ databases">
        <authorList>
            <person name="Varghese N."/>
            <person name="Submissions S."/>
        </authorList>
    </citation>
    <scope>NUCLEOTIDE SEQUENCE [LARGE SCALE GENOMIC DNA]</scope>
    <source>
        <strain evidence="2">DSM 16537</strain>
    </source>
</reference>
<evidence type="ECO:0000313" key="2">
    <source>
        <dbReference type="Proteomes" id="UP000192333"/>
    </source>
</evidence>
<dbReference type="PANTHER" id="PTHR34849">
    <property type="entry name" value="SSL5025 PROTEIN"/>
    <property type="match status" value="1"/>
</dbReference>
<accession>A0A1W2GZ46</accession>
<dbReference type="EMBL" id="LT838813">
    <property type="protein sequence ID" value="SMD41913.1"/>
    <property type="molecule type" value="Genomic_DNA"/>
</dbReference>
<sequence length="63" mass="7151">MEWQKYLTSDNTILLGKPTIKGTRISVEHIIGLLAQGWTEQQILENYPRLTQESLQAVLSAPK</sequence>
<proteinExistence type="predicted"/>
<dbReference type="STRING" id="758820.SAMN00777080_0447"/>
<dbReference type="PANTHER" id="PTHR34849:SF3">
    <property type="entry name" value="SSR2962 PROTEIN"/>
    <property type="match status" value="1"/>
</dbReference>
<dbReference type="Gene3D" id="1.10.10.10">
    <property type="entry name" value="Winged helix-like DNA-binding domain superfamily/Winged helix DNA-binding domain"/>
    <property type="match status" value="1"/>
</dbReference>
<dbReference type="RefSeq" id="WP_084118773.1">
    <property type="nucleotide sequence ID" value="NZ_LT838813.1"/>
</dbReference>
<protein>
    <submittedName>
        <fullName evidence="1">Uncharacterized conserved protein, DUF433 family</fullName>
    </submittedName>
</protein>
<gene>
    <name evidence="1" type="ORF">SAMN00777080_0447</name>
</gene>
<evidence type="ECO:0000313" key="1">
    <source>
        <dbReference type="EMBL" id="SMD41913.1"/>
    </source>
</evidence>
<dbReference type="OrthoDB" id="1494556at2"/>
<dbReference type="InterPro" id="IPR036388">
    <property type="entry name" value="WH-like_DNA-bd_sf"/>
</dbReference>
<name>A0A1W2GZ46_9BACT</name>
<dbReference type="InterPro" id="IPR009057">
    <property type="entry name" value="Homeodomain-like_sf"/>
</dbReference>
<dbReference type="InterPro" id="IPR007367">
    <property type="entry name" value="DUF433"/>
</dbReference>
<dbReference type="Pfam" id="PF04255">
    <property type="entry name" value="DUF433"/>
    <property type="match status" value="1"/>
</dbReference>
<dbReference type="Proteomes" id="UP000192333">
    <property type="component" value="Chromosome I"/>
</dbReference>